<organism evidence="1 2">
    <name type="scientific">Gynuella sunshinyii YC6258</name>
    <dbReference type="NCBI Taxonomy" id="1445510"/>
    <lineage>
        <taxon>Bacteria</taxon>
        <taxon>Pseudomonadati</taxon>
        <taxon>Pseudomonadota</taxon>
        <taxon>Gammaproteobacteria</taxon>
        <taxon>Oceanospirillales</taxon>
        <taxon>Saccharospirillaceae</taxon>
        <taxon>Gynuella</taxon>
    </lineage>
</organism>
<dbReference type="KEGG" id="gsn:YC6258_03540"/>
<evidence type="ECO:0000313" key="1">
    <source>
        <dbReference type="EMBL" id="AJQ95576.1"/>
    </source>
</evidence>
<dbReference type="HOGENOM" id="CLU_2734384_0_0_6"/>
<reference evidence="1 2" key="1">
    <citation type="submission" date="2014-01" db="EMBL/GenBank/DDBJ databases">
        <title>Full genme sequencing of cellulolytic bacterium Gynuella sunshinyii YC6258T gen. nov., sp. nov.</title>
        <authorList>
            <person name="Khan H."/>
            <person name="Chung E.J."/>
            <person name="Chung Y.R."/>
        </authorList>
    </citation>
    <scope>NUCLEOTIDE SEQUENCE [LARGE SCALE GENOMIC DNA]</scope>
    <source>
        <strain evidence="1 2">YC6258</strain>
    </source>
</reference>
<protein>
    <submittedName>
        <fullName evidence="1">Uncharacterized protein</fullName>
    </submittedName>
</protein>
<sequence>MTFWEHRISDIIQYGHSIVHHFAIDGPLTKEGYIHILETIKKGIGECILSAEKKYNFNSGNTTKSDNKRVN</sequence>
<evidence type="ECO:0000313" key="2">
    <source>
        <dbReference type="Proteomes" id="UP000032266"/>
    </source>
</evidence>
<accession>A0A0C5VMN6</accession>
<keyword evidence="2" id="KW-1185">Reference proteome</keyword>
<gene>
    <name evidence="1" type="ORF">YC6258_03540</name>
</gene>
<dbReference type="AlphaFoldDB" id="A0A0C5VMN6"/>
<dbReference type="Proteomes" id="UP000032266">
    <property type="component" value="Chromosome"/>
</dbReference>
<proteinExistence type="predicted"/>
<dbReference type="EMBL" id="CP007142">
    <property type="protein sequence ID" value="AJQ95576.1"/>
    <property type="molecule type" value="Genomic_DNA"/>
</dbReference>
<name>A0A0C5VMN6_9GAMM</name>